<comment type="caution">
    <text evidence="1">The sequence shown here is derived from an EMBL/GenBank/DDBJ whole genome shotgun (WGS) entry which is preliminary data.</text>
</comment>
<evidence type="ECO:0000313" key="1">
    <source>
        <dbReference type="EMBL" id="GLH72190.1"/>
    </source>
</evidence>
<dbReference type="EMBL" id="BSDE01000001">
    <property type="protein sequence ID" value="GLH72190.1"/>
    <property type="molecule type" value="Genomic_DNA"/>
</dbReference>
<accession>A0ABQ5QBK5</accession>
<proteinExistence type="predicted"/>
<sequence>MMPEPETALARLMDRIKPGSARRMAEGEAWEPPVFGTYEDIREWLKESVMSATMFERFPDGRWTIQLMLKEQIPGGYRHIVL</sequence>
<organism evidence="1 2">
    <name type="scientific">Geothrix limicola</name>
    <dbReference type="NCBI Taxonomy" id="2927978"/>
    <lineage>
        <taxon>Bacteria</taxon>
        <taxon>Pseudomonadati</taxon>
        <taxon>Acidobacteriota</taxon>
        <taxon>Holophagae</taxon>
        <taxon>Holophagales</taxon>
        <taxon>Holophagaceae</taxon>
        <taxon>Geothrix</taxon>
    </lineage>
</organism>
<dbReference type="Proteomes" id="UP001165069">
    <property type="component" value="Unassembled WGS sequence"/>
</dbReference>
<keyword evidence="2" id="KW-1185">Reference proteome</keyword>
<evidence type="ECO:0000313" key="2">
    <source>
        <dbReference type="Proteomes" id="UP001165069"/>
    </source>
</evidence>
<protein>
    <submittedName>
        <fullName evidence="1">Uncharacterized protein</fullName>
    </submittedName>
</protein>
<name>A0ABQ5QBK5_9BACT</name>
<gene>
    <name evidence="1" type="ORF">GETHLI_06920</name>
</gene>
<reference evidence="1 2" key="1">
    <citation type="journal article" date="2023" name="Antonie Van Leeuwenhoek">
        <title>Mesoterricola silvestris gen. nov., sp. nov., Mesoterricola sediminis sp. nov., Geothrix oryzae sp. nov., Geothrix edaphica sp. nov., Geothrix rubra sp. nov., and Geothrix limicola sp. nov., six novel members of Acidobacteriota isolated from soils.</title>
        <authorList>
            <person name="Itoh H."/>
            <person name="Sugisawa Y."/>
            <person name="Mise K."/>
            <person name="Xu Z."/>
            <person name="Kuniyasu M."/>
            <person name="Ushijima N."/>
            <person name="Kawano K."/>
            <person name="Kobayashi E."/>
            <person name="Shiratori Y."/>
            <person name="Masuda Y."/>
            <person name="Senoo K."/>
        </authorList>
    </citation>
    <scope>NUCLEOTIDE SEQUENCE [LARGE SCALE GENOMIC DNA]</scope>
    <source>
        <strain evidence="1 2">Red804</strain>
    </source>
</reference>